<comment type="caution">
    <text evidence="1">The sequence shown here is derived from an EMBL/GenBank/DDBJ whole genome shotgun (WGS) entry which is preliminary data.</text>
</comment>
<accession>A0ABP2ZZJ7</accession>
<evidence type="ECO:0000313" key="2">
    <source>
        <dbReference type="Proteomes" id="UP000018234"/>
    </source>
</evidence>
<gene>
    <name evidence="1" type="ORF">FSS13T_27380</name>
</gene>
<name>A0ABP2ZZJ7_9FLAO</name>
<dbReference type="Proteomes" id="UP000018234">
    <property type="component" value="Unassembled WGS sequence"/>
</dbReference>
<reference evidence="1 2" key="1">
    <citation type="submission" date="2013-08" db="EMBL/GenBank/DDBJ databases">
        <title>Flavobacterium saliperosum type strain genome sequencing.</title>
        <authorList>
            <person name="Lee K."/>
            <person name="Yi H."/>
            <person name="Park S."/>
            <person name="Chun J."/>
        </authorList>
    </citation>
    <scope>NUCLEOTIDE SEQUENCE [LARGE SCALE GENOMIC DNA]</scope>
    <source>
        <strain evidence="1 2">S13</strain>
    </source>
</reference>
<organism evidence="1 2">
    <name type="scientific">Flavobacterium saliperosum S13</name>
    <dbReference type="NCBI Taxonomy" id="1341155"/>
    <lineage>
        <taxon>Bacteria</taxon>
        <taxon>Pseudomonadati</taxon>
        <taxon>Bacteroidota</taxon>
        <taxon>Flavobacteriia</taxon>
        <taxon>Flavobacteriales</taxon>
        <taxon>Flavobacteriaceae</taxon>
        <taxon>Flavobacterium</taxon>
    </lineage>
</organism>
<proteinExistence type="predicted"/>
<evidence type="ECO:0000313" key="1">
    <source>
        <dbReference type="EMBL" id="ESU21052.1"/>
    </source>
</evidence>
<sequence length="226" mass="26105">MRNTHNEIYDELTKLSKAKSFIEETASKSHDGEVYKDADIYIVSFSDSIVIFSKNDDFENFEFFLISVRYLFANAIVNNIALKGGIAHGEISLNKKEQIYFGQPIIDAYLIEEDVNYFGVVAHNSIDKYIETAESNYTNSKIMERILFREKTPLKCGKIKHINLDWFIMSIKYDANENQKTKIIDILNRFNLTASGSARRYVDNTIELFEDLSSKEKINLKPLDPL</sequence>
<keyword evidence="2" id="KW-1185">Reference proteome</keyword>
<protein>
    <submittedName>
        <fullName evidence="1">Uncharacterized protein</fullName>
    </submittedName>
</protein>
<dbReference type="EMBL" id="AVFO01000064">
    <property type="protein sequence ID" value="ESU21052.1"/>
    <property type="molecule type" value="Genomic_DNA"/>
</dbReference>